<dbReference type="SUPFAM" id="SSF49899">
    <property type="entry name" value="Concanavalin A-like lectins/glucanases"/>
    <property type="match status" value="1"/>
</dbReference>
<dbReference type="Pfam" id="PF17851">
    <property type="entry name" value="GH43_C2"/>
    <property type="match status" value="1"/>
</dbReference>
<name>A0A7W8E6A8_9BACT</name>
<dbReference type="EC" id="3.2.1.37" evidence="8"/>
<dbReference type="SUPFAM" id="SSF75005">
    <property type="entry name" value="Arabinanase/levansucrase/invertase"/>
    <property type="match status" value="1"/>
</dbReference>
<dbReference type="CDD" id="cd09002">
    <property type="entry name" value="GH43_XYL-like"/>
    <property type="match status" value="1"/>
</dbReference>
<evidence type="ECO:0000256" key="1">
    <source>
        <dbReference type="ARBA" id="ARBA00009865"/>
    </source>
</evidence>
<evidence type="ECO:0000256" key="2">
    <source>
        <dbReference type="ARBA" id="ARBA00022801"/>
    </source>
</evidence>
<dbReference type="Gene3D" id="2.115.10.20">
    <property type="entry name" value="Glycosyl hydrolase domain, family 43"/>
    <property type="match status" value="1"/>
</dbReference>
<evidence type="ECO:0000256" key="3">
    <source>
        <dbReference type="ARBA" id="ARBA00023295"/>
    </source>
</evidence>
<reference evidence="8 9" key="1">
    <citation type="submission" date="2020-08" db="EMBL/GenBank/DDBJ databases">
        <title>Genomic Encyclopedia of Type Strains, Phase IV (KMG-V): Genome sequencing to study the core and pangenomes of soil and plant-associated prokaryotes.</title>
        <authorList>
            <person name="Whitman W."/>
        </authorList>
    </citation>
    <scope>NUCLEOTIDE SEQUENCE [LARGE SCALE GENOMIC DNA]</scope>
    <source>
        <strain evidence="8 9">M8UP14</strain>
    </source>
</reference>
<protein>
    <submittedName>
        <fullName evidence="8">Xylan 1,4-beta-xylosidase</fullName>
        <ecNumber evidence="8">3.2.1.37</ecNumber>
    </submittedName>
</protein>
<comment type="similarity">
    <text evidence="1 6">Belongs to the glycosyl hydrolase 43 family.</text>
</comment>
<dbReference type="InterPro" id="IPR006710">
    <property type="entry name" value="Glyco_hydro_43"/>
</dbReference>
<dbReference type="Pfam" id="PF04616">
    <property type="entry name" value="Glyco_hydro_43"/>
    <property type="match status" value="1"/>
</dbReference>
<sequence length="520" mass="57754">MNEDSPTTRSRITRRRFFLEASVTSFTLALQPGFQHLLAEGPSAVYQNPIMGGDHPDASPIRVGDDFYLTHSSFDYAPGLLIWHSRDLVNWTPVAAALLRYYGSIWAPYLCEHAGHFYIYFPANNRIHVVHAAHPAGPWSEPIDLGIDAIDPAHIAEGGRRFLYINGGQMVELTADGLGVKAAPRKVFAPWPLPQSTRIECTCLEGPKLLEHHGYFYLNVAEGGTGGPATSHSVISARSQHAEGPWEFSPYNPVVHTQSRDDRWLSVGHGRLVDTPDGRWYMTVHSYENGYRTLGRQLLLLPVEWTSDGWFHVSPEIAVDSSIPMPVRGAKQLAFSDPSDHFDQPKLGLQWGFWHEYDPARFETGKGLLKLAARGKALSDSSVLTNPVGGHSYTVEVEVSVEPGCEAGLLLFYDPQHATGITISSTGLHVRVGNGLTFDHADTALTSATLRIVNDCQEVDFYFRVNGQTWQRTEESAEISGMHHNVLGGFLDVRPALCAWGEKSATFKRFRYWPNVNLPQ</sequence>
<accession>A0A7W8E6A8</accession>
<dbReference type="GO" id="GO:0005975">
    <property type="term" value="P:carbohydrate metabolic process"/>
    <property type="evidence" value="ECO:0007669"/>
    <property type="project" value="InterPro"/>
</dbReference>
<dbReference type="EMBL" id="JACHIP010000014">
    <property type="protein sequence ID" value="MBB5060466.1"/>
    <property type="molecule type" value="Genomic_DNA"/>
</dbReference>
<evidence type="ECO:0000256" key="4">
    <source>
        <dbReference type="PIRSR" id="PIRSR606710-1"/>
    </source>
</evidence>
<organism evidence="8 9">
    <name type="scientific">Granulicella aggregans</name>
    <dbReference type="NCBI Taxonomy" id="474949"/>
    <lineage>
        <taxon>Bacteria</taxon>
        <taxon>Pseudomonadati</taxon>
        <taxon>Acidobacteriota</taxon>
        <taxon>Terriglobia</taxon>
        <taxon>Terriglobales</taxon>
        <taxon>Acidobacteriaceae</taxon>
        <taxon>Granulicella</taxon>
    </lineage>
</organism>
<dbReference type="Gene3D" id="2.60.120.200">
    <property type="match status" value="1"/>
</dbReference>
<evidence type="ECO:0000256" key="6">
    <source>
        <dbReference type="RuleBase" id="RU361187"/>
    </source>
</evidence>
<dbReference type="InterPro" id="IPR041542">
    <property type="entry name" value="GH43_C2"/>
</dbReference>
<dbReference type="InterPro" id="IPR051795">
    <property type="entry name" value="Glycosyl_Hydrlase_43"/>
</dbReference>
<evidence type="ECO:0000313" key="9">
    <source>
        <dbReference type="Proteomes" id="UP000540989"/>
    </source>
</evidence>
<feature type="domain" description="Beta-xylosidase C-terminal Concanavalin A-like" evidence="7">
    <location>
        <begin position="339"/>
        <end position="512"/>
    </location>
</feature>
<dbReference type="InterPro" id="IPR023296">
    <property type="entry name" value="Glyco_hydro_beta-prop_sf"/>
</dbReference>
<feature type="active site" description="Proton acceptor" evidence="4">
    <location>
        <position position="57"/>
    </location>
</feature>
<evidence type="ECO:0000259" key="7">
    <source>
        <dbReference type="Pfam" id="PF17851"/>
    </source>
</evidence>
<dbReference type="Proteomes" id="UP000540989">
    <property type="component" value="Unassembled WGS sequence"/>
</dbReference>
<dbReference type="GO" id="GO:0009044">
    <property type="term" value="F:xylan 1,4-beta-xylosidase activity"/>
    <property type="evidence" value="ECO:0007669"/>
    <property type="project" value="UniProtKB-EC"/>
</dbReference>
<dbReference type="RefSeq" id="WP_184222783.1">
    <property type="nucleotide sequence ID" value="NZ_JACHIP010000014.1"/>
</dbReference>
<evidence type="ECO:0000313" key="8">
    <source>
        <dbReference type="EMBL" id="MBB5060466.1"/>
    </source>
</evidence>
<keyword evidence="2 6" id="KW-0378">Hydrolase</keyword>
<feature type="site" description="Important for catalytic activity, responsible for pKa modulation of the active site Glu and correct orientation of both the proton donor and substrate" evidence="5">
    <location>
        <position position="151"/>
    </location>
</feature>
<keyword evidence="3 6" id="KW-0326">Glycosidase</keyword>
<dbReference type="InterPro" id="IPR013320">
    <property type="entry name" value="ConA-like_dom_sf"/>
</dbReference>
<keyword evidence="9" id="KW-1185">Reference proteome</keyword>
<proteinExistence type="inferred from homology"/>
<dbReference type="PANTHER" id="PTHR42812">
    <property type="entry name" value="BETA-XYLOSIDASE"/>
    <property type="match status" value="1"/>
</dbReference>
<gene>
    <name evidence="8" type="ORF">HDF16_005202</name>
</gene>
<feature type="active site" description="Proton donor" evidence="4">
    <location>
        <position position="205"/>
    </location>
</feature>
<dbReference type="PANTHER" id="PTHR42812:SF2">
    <property type="entry name" value="XYLOSIDASE_ARABINOSIDASE"/>
    <property type="match status" value="1"/>
</dbReference>
<comment type="caution">
    <text evidence="8">The sequence shown here is derived from an EMBL/GenBank/DDBJ whole genome shotgun (WGS) entry which is preliminary data.</text>
</comment>
<dbReference type="AlphaFoldDB" id="A0A7W8E6A8"/>
<evidence type="ECO:0000256" key="5">
    <source>
        <dbReference type="PIRSR" id="PIRSR606710-2"/>
    </source>
</evidence>